<evidence type="ECO:0000256" key="1">
    <source>
        <dbReference type="SAM" id="MobiDB-lite"/>
    </source>
</evidence>
<reference evidence="2" key="1">
    <citation type="journal article" date="2021" name="bioRxiv">
        <title>Whole Genome Assembly and Annotation of Northern Wild Rice, Zizania palustris L., Supports a Whole Genome Duplication in the Zizania Genus.</title>
        <authorList>
            <person name="Haas M."/>
            <person name="Kono T."/>
            <person name="Macchietto M."/>
            <person name="Millas R."/>
            <person name="McGilp L."/>
            <person name="Shao M."/>
            <person name="Duquette J."/>
            <person name="Hirsch C.N."/>
            <person name="Kimball J."/>
        </authorList>
    </citation>
    <scope>NUCLEOTIDE SEQUENCE</scope>
    <source>
        <tissue evidence="2">Fresh leaf tissue</tissue>
    </source>
</reference>
<feature type="region of interest" description="Disordered" evidence="1">
    <location>
        <begin position="1"/>
        <end position="44"/>
    </location>
</feature>
<proteinExistence type="predicted"/>
<evidence type="ECO:0000313" key="3">
    <source>
        <dbReference type="Proteomes" id="UP000729402"/>
    </source>
</evidence>
<comment type="caution">
    <text evidence="2">The sequence shown here is derived from an EMBL/GenBank/DDBJ whole genome shotgun (WGS) entry which is preliminary data.</text>
</comment>
<name>A0A8J5VLB3_ZIZPA</name>
<evidence type="ECO:0000313" key="2">
    <source>
        <dbReference type="EMBL" id="KAG8051768.1"/>
    </source>
</evidence>
<sequence>MAVLDPAVAKGARPPVVASSPKGGGTPERREEGGGGALGRREEEADGVVKVKTGLLLGFSFSYEELEGYC</sequence>
<dbReference type="EMBL" id="JAAALK010000288">
    <property type="protein sequence ID" value="KAG8051768.1"/>
    <property type="molecule type" value="Genomic_DNA"/>
</dbReference>
<accession>A0A8J5VLB3</accession>
<feature type="compositionally biased region" description="Basic and acidic residues" evidence="1">
    <location>
        <begin position="27"/>
        <end position="44"/>
    </location>
</feature>
<keyword evidence="3" id="KW-1185">Reference proteome</keyword>
<reference evidence="2" key="2">
    <citation type="submission" date="2021-02" db="EMBL/GenBank/DDBJ databases">
        <authorList>
            <person name="Kimball J.A."/>
            <person name="Haas M.W."/>
            <person name="Macchietto M."/>
            <person name="Kono T."/>
            <person name="Duquette J."/>
            <person name="Shao M."/>
        </authorList>
    </citation>
    <scope>NUCLEOTIDE SEQUENCE</scope>
    <source>
        <tissue evidence="2">Fresh leaf tissue</tissue>
    </source>
</reference>
<organism evidence="2 3">
    <name type="scientific">Zizania palustris</name>
    <name type="common">Northern wild rice</name>
    <dbReference type="NCBI Taxonomy" id="103762"/>
    <lineage>
        <taxon>Eukaryota</taxon>
        <taxon>Viridiplantae</taxon>
        <taxon>Streptophyta</taxon>
        <taxon>Embryophyta</taxon>
        <taxon>Tracheophyta</taxon>
        <taxon>Spermatophyta</taxon>
        <taxon>Magnoliopsida</taxon>
        <taxon>Liliopsida</taxon>
        <taxon>Poales</taxon>
        <taxon>Poaceae</taxon>
        <taxon>BOP clade</taxon>
        <taxon>Oryzoideae</taxon>
        <taxon>Oryzeae</taxon>
        <taxon>Zizaniinae</taxon>
        <taxon>Zizania</taxon>
    </lineage>
</organism>
<gene>
    <name evidence="2" type="ORF">GUJ93_ZPchr0001g32825</name>
</gene>
<dbReference type="AlphaFoldDB" id="A0A8J5VLB3"/>
<dbReference type="Proteomes" id="UP000729402">
    <property type="component" value="Unassembled WGS sequence"/>
</dbReference>
<protein>
    <submittedName>
        <fullName evidence="2">Uncharacterized protein</fullName>
    </submittedName>
</protein>